<evidence type="ECO:0000313" key="2">
    <source>
        <dbReference type="Proteomes" id="UP001497516"/>
    </source>
</evidence>
<evidence type="ECO:0000313" key="1">
    <source>
        <dbReference type="EMBL" id="CAL1412628.1"/>
    </source>
</evidence>
<sequence length="67" mass="7990">MPKIRANKLEVRRQVMWERQVTRRQFQDEEQAVNGETAEYPTCIDTSAMSEKEGEQFLLEVTLRQFL</sequence>
<reference evidence="1 2" key="1">
    <citation type="submission" date="2024-04" db="EMBL/GenBank/DDBJ databases">
        <authorList>
            <person name="Fracassetti M."/>
        </authorList>
    </citation>
    <scope>NUCLEOTIDE SEQUENCE [LARGE SCALE GENOMIC DNA]</scope>
</reference>
<name>A0AAV2GSM6_9ROSI</name>
<organism evidence="1 2">
    <name type="scientific">Linum trigynum</name>
    <dbReference type="NCBI Taxonomy" id="586398"/>
    <lineage>
        <taxon>Eukaryota</taxon>
        <taxon>Viridiplantae</taxon>
        <taxon>Streptophyta</taxon>
        <taxon>Embryophyta</taxon>
        <taxon>Tracheophyta</taxon>
        <taxon>Spermatophyta</taxon>
        <taxon>Magnoliopsida</taxon>
        <taxon>eudicotyledons</taxon>
        <taxon>Gunneridae</taxon>
        <taxon>Pentapetalae</taxon>
        <taxon>rosids</taxon>
        <taxon>fabids</taxon>
        <taxon>Malpighiales</taxon>
        <taxon>Linaceae</taxon>
        <taxon>Linum</taxon>
    </lineage>
</organism>
<keyword evidence="2" id="KW-1185">Reference proteome</keyword>
<dbReference type="EMBL" id="OZ034822">
    <property type="protein sequence ID" value="CAL1412628.1"/>
    <property type="molecule type" value="Genomic_DNA"/>
</dbReference>
<dbReference type="AlphaFoldDB" id="A0AAV2GSM6"/>
<protein>
    <submittedName>
        <fullName evidence="1">Uncharacterized protein</fullName>
    </submittedName>
</protein>
<dbReference type="Proteomes" id="UP001497516">
    <property type="component" value="Chromosome 9"/>
</dbReference>
<accession>A0AAV2GSM6</accession>
<proteinExistence type="predicted"/>
<gene>
    <name evidence="1" type="ORF">LTRI10_LOCUS51906</name>
</gene>